<dbReference type="InterPro" id="IPR015422">
    <property type="entry name" value="PyrdxlP-dep_Trfase_small"/>
</dbReference>
<evidence type="ECO:0000256" key="3">
    <source>
        <dbReference type="ARBA" id="ARBA00022898"/>
    </source>
</evidence>
<comment type="cofactor">
    <cofactor evidence="1">
        <name>pyridoxal 5'-phosphate</name>
        <dbReference type="ChEBI" id="CHEBI:597326"/>
    </cofactor>
</comment>
<gene>
    <name evidence="5" type="ORF">METZ01_LOCUS467420</name>
</gene>
<evidence type="ECO:0000259" key="4">
    <source>
        <dbReference type="Pfam" id="PF00155"/>
    </source>
</evidence>
<dbReference type="GO" id="GO:0030170">
    <property type="term" value="F:pyridoxal phosphate binding"/>
    <property type="evidence" value="ECO:0007669"/>
    <property type="project" value="InterPro"/>
</dbReference>
<evidence type="ECO:0000256" key="2">
    <source>
        <dbReference type="ARBA" id="ARBA00022679"/>
    </source>
</evidence>
<evidence type="ECO:0000313" key="5">
    <source>
        <dbReference type="EMBL" id="SVE14566.1"/>
    </source>
</evidence>
<dbReference type="GO" id="GO:0009102">
    <property type="term" value="P:biotin biosynthetic process"/>
    <property type="evidence" value="ECO:0007669"/>
    <property type="project" value="TreeGrafter"/>
</dbReference>
<keyword evidence="3" id="KW-0663">Pyridoxal phosphate</keyword>
<feature type="non-terminal residue" evidence="5">
    <location>
        <position position="198"/>
    </location>
</feature>
<accession>A0A383B322</accession>
<dbReference type="EMBL" id="UINC01197204">
    <property type="protein sequence ID" value="SVE14566.1"/>
    <property type="molecule type" value="Genomic_DNA"/>
</dbReference>
<dbReference type="InterPro" id="IPR015421">
    <property type="entry name" value="PyrdxlP-dep_Trfase_major"/>
</dbReference>
<feature type="domain" description="Aminotransferase class I/classII large" evidence="4">
    <location>
        <begin position="31"/>
        <end position="198"/>
    </location>
</feature>
<dbReference type="SUPFAM" id="SSF53383">
    <property type="entry name" value="PLP-dependent transferases"/>
    <property type="match status" value="1"/>
</dbReference>
<evidence type="ECO:0000256" key="1">
    <source>
        <dbReference type="ARBA" id="ARBA00001933"/>
    </source>
</evidence>
<dbReference type="Gene3D" id="3.90.1150.10">
    <property type="entry name" value="Aspartate Aminotransferase, domain 1"/>
    <property type="match status" value="1"/>
</dbReference>
<sequence>MAESFEARLRNELNARRKKNLFRETRTFDSDWLNLSTNDYFLLRHNWEVLAFADIIAKKYGTGSGASPLLSGYLPCHEKLIKKLLCWKNKNFGMLFNTGFMANQALVKHLPDKNDLVLVDKLIHHSIAQALNRGSAKFKRYNHLDLCHLEELLARSKNNYDTVFVITESIFSMDGDYPDLKRLVGLKKDYPFILILDE</sequence>
<protein>
    <recommendedName>
        <fullName evidence="4">Aminotransferase class I/classII large domain-containing protein</fullName>
    </recommendedName>
</protein>
<dbReference type="Pfam" id="PF00155">
    <property type="entry name" value="Aminotran_1_2"/>
    <property type="match status" value="1"/>
</dbReference>
<dbReference type="PANTHER" id="PTHR13693">
    <property type="entry name" value="CLASS II AMINOTRANSFERASE/8-AMINO-7-OXONONANOATE SYNTHASE"/>
    <property type="match status" value="1"/>
</dbReference>
<dbReference type="Gene3D" id="3.40.640.10">
    <property type="entry name" value="Type I PLP-dependent aspartate aminotransferase-like (Major domain)"/>
    <property type="match status" value="1"/>
</dbReference>
<name>A0A383B322_9ZZZZ</name>
<proteinExistence type="predicted"/>
<dbReference type="PANTHER" id="PTHR13693:SF100">
    <property type="entry name" value="8-AMINO-7-OXONONANOATE SYNTHASE"/>
    <property type="match status" value="1"/>
</dbReference>
<dbReference type="AlphaFoldDB" id="A0A383B322"/>
<dbReference type="InterPro" id="IPR004839">
    <property type="entry name" value="Aminotransferase_I/II_large"/>
</dbReference>
<reference evidence="5" key="1">
    <citation type="submission" date="2018-05" db="EMBL/GenBank/DDBJ databases">
        <authorList>
            <person name="Lanie J.A."/>
            <person name="Ng W.-L."/>
            <person name="Kazmierczak K.M."/>
            <person name="Andrzejewski T.M."/>
            <person name="Davidsen T.M."/>
            <person name="Wayne K.J."/>
            <person name="Tettelin H."/>
            <person name="Glass J.I."/>
            <person name="Rusch D."/>
            <person name="Podicherti R."/>
            <person name="Tsui H.-C.T."/>
            <person name="Winkler M.E."/>
        </authorList>
    </citation>
    <scope>NUCLEOTIDE SEQUENCE</scope>
</reference>
<dbReference type="InterPro" id="IPR050087">
    <property type="entry name" value="AON_synthase_class-II"/>
</dbReference>
<organism evidence="5">
    <name type="scientific">marine metagenome</name>
    <dbReference type="NCBI Taxonomy" id="408172"/>
    <lineage>
        <taxon>unclassified sequences</taxon>
        <taxon>metagenomes</taxon>
        <taxon>ecological metagenomes</taxon>
    </lineage>
</organism>
<dbReference type="InterPro" id="IPR015424">
    <property type="entry name" value="PyrdxlP-dep_Trfase"/>
</dbReference>
<keyword evidence="2" id="KW-0808">Transferase</keyword>
<dbReference type="GO" id="GO:0008710">
    <property type="term" value="F:8-amino-7-oxononanoate synthase activity"/>
    <property type="evidence" value="ECO:0007669"/>
    <property type="project" value="TreeGrafter"/>
</dbReference>